<protein>
    <submittedName>
        <fullName evidence="1">Uncharacterized protein</fullName>
    </submittedName>
</protein>
<dbReference type="GeneID" id="98141510"/>
<proteinExistence type="predicted"/>
<comment type="caution">
    <text evidence="1">The sequence shown here is derived from an EMBL/GenBank/DDBJ whole genome shotgun (WGS) entry which is preliminary data.</text>
</comment>
<organism evidence="1 2">
    <name type="scientific">Aspergillus lucknowensis</name>
    <dbReference type="NCBI Taxonomy" id="176173"/>
    <lineage>
        <taxon>Eukaryota</taxon>
        <taxon>Fungi</taxon>
        <taxon>Dikarya</taxon>
        <taxon>Ascomycota</taxon>
        <taxon>Pezizomycotina</taxon>
        <taxon>Eurotiomycetes</taxon>
        <taxon>Eurotiomycetidae</taxon>
        <taxon>Eurotiales</taxon>
        <taxon>Aspergillaceae</taxon>
        <taxon>Aspergillus</taxon>
        <taxon>Aspergillus subgen. Nidulantes</taxon>
    </lineage>
</organism>
<sequence>MTNAENDSFTLFEILFPDLVHILITLKGKEQQGHFASEILVRAETHPAKRHPNCWVLDARDTDPDAKLGLIMDHGKGERFIDAIGEGNARKENTFVDWFSGCSLGAIASTNGVAFESFMEDQVGAVKRLAH</sequence>
<dbReference type="RefSeq" id="XP_070882155.1">
    <property type="nucleotide sequence ID" value="XM_071026438.1"/>
</dbReference>
<name>A0ABR4LF64_9EURO</name>
<keyword evidence="2" id="KW-1185">Reference proteome</keyword>
<evidence type="ECO:0000313" key="1">
    <source>
        <dbReference type="EMBL" id="KAL2863176.1"/>
    </source>
</evidence>
<dbReference type="EMBL" id="JBFXLQ010000055">
    <property type="protein sequence ID" value="KAL2863176.1"/>
    <property type="molecule type" value="Genomic_DNA"/>
</dbReference>
<reference evidence="1 2" key="1">
    <citation type="submission" date="2024-07" db="EMBL/GenBank/DDBJ databases">
        <title>Section-level genome sequencing and comparative genomics of Aspergillus sections Usti and Cavernicolus.</title>
        <authorList>
            <consortium name="Lawrence Berkeley National Laboratory"/>
            <person name="Nybo J.L."/>
            <person name="Vesth T.C."/>
            <person name="Theobald S."/>
            <person name="Frisvad J.C."/>
            <person name="Larsen T.O."/>
            <person name="Kjaerboelling I."/>
            <person name="Rothschild-Mancinelli K."/>
            <person name="Lyhne E.K."/>
            <person name="Kogle M.E."/>
            <person name="Barry K."/>
            <person name="Clum A."/>
            <person name="Na H."/>
            <person name="Ledsgaard L."/>
            <person name="Lin J."/>
            <person name="Lipzen A."/>
            <person name="Kuo A."/>
            <person name="Riley R."/>
            <person name="Mondo S."/>
            <person name="Labutti K."/>
            <person name="Haridas S."/>
            <person name="Pangalinan J."/>
            <person name="Salamov A.A."/>
            <person name="Simmons B.A."/>
            <person name="Magnuson J.K."/>
            <person name="Chen J."/>
            <person name="Drula E."/>
            <person name="Henrissat B."/>
            <person name="Wiebenga A."/>
            <person name="Lubbers R.J."/>
            <person name="Gomes A.C."/>
            <person name="Macurrencykelacurrency M.R."/>
            <person name="Stajich J."/>
            <person name="Grigoriev I.V."/>
            <person name="Mortensen U.H."/>
            <person name="De Vries R.P."/>
            <person name="Baker S.E."/>
            <person name="Andersen M.R."/>
        </authorList>
    </citation>
    <scope>NUCLEOTIDE SEQUENCE [LARGE SCALE GENOMIC DNA]</scope>
    <source>
        <strain evidence="1 2">CBS 449.75</strain>
    </source>
</reference>
<gene>
    <name evidence="1" type="ORF">BJX67DRAFT_266386</name>
</gene>
<evidence type="ECO:0000313" key="2">
    <source>
        <dbReference type="Proteomes" id="UP001610432"/>
    </source>
</evidence>
<dbReference type="Proteomes" id="UP001610432">
    <property type="component" value="Unassembled WGS sequence"/>
</dbReference>
<accession>A0ABR4LF64</accession>